<proteinExistence type="inferred from homology"/>
<dbReference type="PANTHER" id="PTHR18964:SF149">
    <property type="entry name" value="BIFUNCTIONAL UDP-N-ACETYLGLUCOSAMINE 2-EPIMERASE_N-ACETYLMANNOSAMINE KINASE"/>
    <property type="match status" value="1"/>
</dbReference>
<dbReference type="PANTHER" id="PTHR18964">
    <property type="entry name" value="ROK (REPRESSOR, ORF, KINASE) FAMILY"/>
    <property type="match status" value="1"/>
</dbReference>
<protein>
    <submittedName>
        <fullName evidence="2">ROK family protein</fullName>
    </submittedName>
</protein>
<gene>
    <name evidence="2" type="ORF">E1163_28135</name>
</gene>
<evidence type="ECO:0000313" key="3">
    <source>
        <dbReference type="Proteomes" id="UP000798808"/>
    </source>
</evidence>
<dbReference type="InterPro" id="IPR043129">
    <property type="entry name" value="ATPase_NBD"/>
</dbReference>
<dbReference type="EMBL" id="SMLW01000674">
    <property type="protein sequence ID" value="MTI28862.1"/>
    <property type="molecule type" value="Genomic_DNA"/>
</dbReference>
<dbReference type="RefSeq" id="WP_155176794.1">
    <property type="nucleotide sequence ID" value="NZ_BAAAFL010000053.1"/>
</dbReference>
<dbReference type="Proteomes" id="UP000798808">
    <property type="component" value="Unassembled WGS sequence"/>
</dbReference>
<dbReference type="SUPFAM" id="SSF53067">
    <property type="entry name" value="Actin-like ATPase domain"/>
    <property type="match status" value="1"/>
</dbReference>
<comment type="caution">
    <text evidence="2">The sequence shown here is derived from an EMBL/GenBank/DDBJ whole genome shotgun (WGS) entry which is preliminary data.</text>
</comment>
<dbReference type="Pfam" id="PF00480">
    <property type="entry name" value="ROK"/>
    <property type="match status" value="1"/>
</dbReference>
<dbReference type="Gene3D" id="3.30.420.40">
    <property type="match status" value="2"/>
</dbReference>
<accession>A0ABW9RXA9</accession>
<organism evidence="2 3">
    <name type="scientific">Fulvivirga kasyanovii</name>
    <dbReference type="NCBI Taxonomy" id="396812"/>
    <lineage>
        <taxon>Bacteria</taxon>
        <taxon>Pseudomonadati</taxon>
        <taxon>Bacteroidota</taxon>
        <taxon>Cytophagia</taxon>
        <taxon>Cytophagales</taxon>
        <taxon>Fulvivirgaceae</taxon>
        <taxon>Fulvivirga</taxon>
    </lineage>
</organism>
<keyword evidence="3" id="KW-1185">Reference proteome</keyword>
<sequence>MAKDNNKLWGIDLGGTKIEGVVIDSVNISEVLCRTRIATEASKGYKHILNRIKELIDLMADEVKSSPSILGIGTPGNLDPQTRLLKNSNSTSLNGQPFKQDLEDLLGIEVKMANDANCFALAETKLGVVQDINPDAEVVFGVIMGTGVGGGIVVNGKVINGHQGIAGEWGHNFLDASGGKCYCSKTGCVETVISGPALERYYEQISGTSKKLKDIVTRRDGDQHAAETLERLAHFFGLGISNIINILDPDVIVLGGGVGNIDILYSEGVKEAEKYTFNTSLKTPIVKPKLGDSAGVFGAALLVG</sequence>
<comment type="similarity">
    <text evidence="1">Belongs to the ROK (NagC/XylR) family.</text>
</comment>
<name>A0ABW9RXA9_9BACT</name>
<dbReference type="InterPro" id="IPR049874">
    <property type="entry name" value="ROK_cs"/>
</dbReference>
<dbReference type="PROSITE" id="PS01125">
    <property type="entry name" value="ROK"/>
    <property type="match status" value="1"/>
</dbReference>
<dbReference type="InterPro" id="IPR000600">
    <property type="entry name" value="ROK"/>
</dbReference>
<reference evidence="2 3" key="1">
    <citation type="submission" date="2019-02" db="EMBL/GenBank/DDBJ databases">
        <authorList>
            <person name="Goldberg S.R."/>
            <person name="Haltli B.A."/>
            <person name="Correa H."/>
            <person name="Russell K.G."/>
        </authorList>
    </citation>
    <scope>NUCLEOTIDE SEQUENCE [LARGE SCALE GENOMIC DNA]</scope>
    <source>
        <strain evidence="2 3">JCM 16186</strain>
    </source>
</reference>
<evidence type="ECO:0000313" key="2">
    <source>
        <dbReference type="EMBL" id="MTI28862.1"/>
    </source>
</evidence>
<evidence type="ECO:0000256" key="1">
    <source>
        <dbReference type="ARBA" id="ARBA00006479"/>
    </source>
</evidence>